<sequence>MEYTINKLAKLAGVSTRTLRYYDELELLSPARVSSNGYRIYGKKEIDRLQQILFYRELGVSLEEIRNILASKDFDGLSALESHLTALLARREQLNLLVANVEKTIKTMKGEMIMSDQEKFEGFLQKLVDHNEHQYGVEARAKYGDERVNRSNAKVLNMSKEQFTELERLTEDLSETLKAAFEQGGPASELAQKACELHKKWLCFYWDDYSKEAHKGVTQMYVDDPRFTAYYDKISPGCAAFLRDAVAIYCK</sequence>
<keyword evidence="8" id="KW-1185">Reference proteome</keyword>
<evidence type="ECO:0000256" key="5">
    <source>
        <dbReference type="SAM" id="Coils"/>
    </source>
</evidence>
<accession>A0ABY1CA61</accession>
<keyword evidence="3" id="KW-0010">Activator</keyword>
<dbReference type="RefSeq" id="WP_054791581.1">
    <property type="nucleotide sequence ID" value="NZ_LT630003.1"/>
</dbReference>
<keyword evidence="1" id="KW-0805">Transcription regulation</keyword>
<keyword evidence="2 7" id="KW-0238">DNA-binding</keyword>
<dbReference type="Pfam" id="PF13411">
    <property type="entry name" value="MerR_1"/>
    <property type="match status" value="1"/>
</dbReference>
<gene>
    <name evidence="7" type="ORF">SAMN02745906_2354</name>
</gene>
<keyword evidence="5" id="KW-0175">Coiled coil</keyword>
<evidence type="ECO:0000313" key="7">
    <source>
        <dbReference type="EMBL" id="SET84409.1"/>
    </source>
</evidence>
<dbReference type="CDD" id="cd01106">
    <property type="entry name" value="HTH_TipAL-Mta"/>
    <property type="match status" value="1"/>
</dbReference>
<dbReference type="InterPro" id="IPR000551">
    <property type="entry name" value="MerR-type_HTH_dom"/>
</dbReference>
<dbReference type="SUPFAM" id="SSF89082">
    <property type="entry name" value="Antibiotic binding domain of TipA-like multidrug resistance regulators"/>
    <property type="match status" value="1"/>
</dbReference>
<name>A0ABY1CA61_9FIRM</name>
<feature type="domain" description="HTH merR-type" evidence="6">
    <location>
        <begin position="1"/>
        <end position="71"/>
    </location>
</feature>
<dbReference type="GO" id="GO:0003677">
    <property type="term" value="F:DNA binding"/>
    <property type="evidence" value="ECO:0007669"/>
    <property type="project" value="UniProtKB-KW"/>
</dbReference>
<protein>
    <submittedName>
        <fullName evidence="7">DNA-binding transcriptional regulator, MerR family</fullName>
    </submittedName>
</protein>
<dbReference type="PANTHER" id="PTHR30204">
    <property type="entry name" value="REDOX-CYCLING DRUG-SENSING TRANSCRIPTIONAL ACTIVATOR SOXR"/>
    <property type="match status" value="1"/>
</dbReference>
<dbReference type="Gene3D" id="1.10.490.50">
    <property type="entry name" value="Antibiotic binding domain of TipA-like multidrug resistance regulators"/>
    <property type="match status" value="1"/>
</dbReference>
<proteinExistence type="predicted"/>
<organism evidence="7 8">
    <name type="scientific">Lacrimispora sphenoides JCM 1415</name>
    <dbReference type="NCBI Taxonomy" id="1297793"/>
    <lineage>
        <taxon>Bacteria</taxon>
        <taxon>Bacillati</taxon>
        <taxon>Bacillota</taxon>
        <taxon>Clostridia</taxon>
        <taxon>Lachnospirales</taxon>
        <taxon>Lachnospiraceae</taxon>
        <taxon>Lacrimispora</taxon>
    </lineage>
</organism>
<reference evidence="7 8" key="1">
    <citation type="submission" date="2016-10" db="EMBL/GenBank/DDBJ databases">
        <authorList>
            <person name="Varghese N."/>
            <person name="Submissions S."/>
        </authorList>
    </citation>
    <scope>NUCLEOTIDE SEQUENCE [LARGE SCALE GENOMIC DNA]</scope>
    <source>
        <strain evidence="7 8">ATCC 19403</strain>
    </source>
</reference>
<dbReference type="InterPro" id="IPR036244">
    <property type="entry name" value="TipA-like_antibiotic-bd"/>
</dbReference>
<dbReference type="InterPro" id="IPR009061">
    <property type="entry name" value="DNA-bd_dom_put_sf"/>
</dbReference>
<evidence type="ECO:0000256" key="2">
    <source>
        <dbReference type="ARBA" id="ARBA00023125"/>
    </source>
</evidence>
<evidence type="ECO:0000256" key="4">
    <source>
        <dbReference type="ARBA" id="ARBA00023163"/>
    </source>
</evidence>
<dbReference type="InterPro" id="IPR012925">
    <property type="entry name" value="TipAS_dom"/>
</dbReference>
<keyword evidence="4" id="KW-0804">Transcription</keyword>
<dbReference type="Gene3D" id="1.10.1660.10">
    <property type="match status" value="1"/>
</dbReference>
<dbReference type="Pfam" id="PF07739">
    <property type="entry name" value="TipAS"/>
    <property type="match status" value="1"/>
</dbReference>
<evidence type="ECO:0000313" key="8">
    <source>
        <dbReference type="Proteomes" id="UP000198970"/>
    </source>
</evidence>
<dbReference type="PANTHER" id="PTHR30204:SF90">
    <property type="entry name" value="HTH-TYPE TRANSCRIPTIONAL ACTIVATOR MTA"/>
    <property type="match status" value="1"/>
</dbReference>
<feature type="coiled-coil region" evidence="5">
    <location>
        <begin position="84"/>
        <end position="111"/>
    </location>
</feature>
<dbReference type="InterPro" id="IPR047057">
    <property type="entry name" value="MerR_fam"/>
</dbReference>
<evidence type="ECO:0000256" key="3">
    <source>
        <dbReference type="ARBA" id="ARBA00023159"/>
    </source>
</evidence>
<dbReference type="PRINTS" id="PR00040">
    <property type="entry name" value="HTHMERR"/>
</dbReference>
<dbReference type="SMART" id="SM00422">
    <property type="entry name" value="HTH_MERR"/>
    <property type="match status" value="1"/>
</dbReference>
<evidence type="ECO:0000259" key="6">
    <source>
        <dbReference type="PROSITE" id="PS50937"/>
    </source>
</evidence>
<dbReference type="SUPFAM" id="SSF46955">
    <property type="entry name" value="Putative DNA-binding domain"/>
    <property type="match status" value="1"/>
</dbReference>
<dbReference type="Proteomes" id="UP000198970">
    <property type="component" value="Chromosome I"/>
</dbReference>
<dbReference type="PROSITE" id="PS50937">
    <property type="entry name" value="HTH_MERR_2"/>
    <property type="match status" value="1"/>
</dbReference>
<evidence type="ECO:0000256" key="1">
    <source>
        <dbReference type="ARBA" id="ARBA00023015"/>
    </source>
</evidence>
<dbReference type="EMBL" id="LT630003">
    <property type="protein sequence ID" value="SET84409.1"/>
    <property type="molecule type" value="Genomic_DNA"/>
</dbReference>